<dbReference type="Proteomes" id="UP001165960">
    <property type="component" value="Unassembled WGS sequence"/>
</dbReference>
<name>A0ACC2TYD1_9FUNG</name>
<keyword evidence="2" id="KW-1185">Reference proteome</keyword>
<comment type="caution">
    <text evidence="1">The sequence shown here is derived from an EMBL/GenBank/DDBJ whole genome shotgun (WGS) entry which is preliminary data.</text>
</comment>
<dbReference type="EMBL" id="QTSX02001840">
    <property type="protein sequence ID" value="KAJ9079217.1"/>
    <property type="molecule type" value="Genomic_DNA"/>
</dbReference>
<evidence type="ECO:0000313" key="2">
    <source>
        <dbReference type="Proteomes" id="UP001165960"/>
    </source>
</evidence>
<gene>
    <name evidence="1" type="primary">GCN1_8</name>
    <name evidence="1" type="ORF">DSO57_1037715</name>
</gene>
<protein>
    <submittedName>
        <fullName evidence="1">Translational activator of GCN4</fullName>
    </submittedName>
</protein>
<proteinExistence type="predicted"/>
<accession>A0ACC2TYD1</accession>
<sequence length="102" mass="10806">MAYCAPRQLSLSLPTIVPRLIEVLNDSHHMVKGAADSALASFTDVISNPEIQSLMPQIMDALSDPNSKTQAALKALLDTPLHALSRCAFPCTSGAHPPARSA</sequence>
<evidence type="ECO:0000313" key="1">
    <source>
        <dbReference type="EMBL" id="KAJ9079217.1"/>
    </source>
</evidence>
<reference evidence="1" key="1">
    <citation type="submission" date="2022-04" db="EMBL/GenBank/DDBJ databases">
        <title>Genome of the entomopathogenic fungus Entomophthora muscae.</title>
        <authorList>
            <person name="Elya C."/>
            <person name="Lovett B.R."/>
            <person name="Lee E."/>
            <person name="Macias A.M."/>
            <person name="Hajek A.E."/>
            <person name="De Bivort B.L."/>
            <person name="Kasson M.T."/>
            <person name="De Fine Licht H.H."/>
            <person name="Stajich J.E."/>
        </authorList>
    </citation>
    <scope>NUCLEOTIDE SEQUENCE</scope>
    <source>
        <strain evidence="1">Berkeley</strain>
    </source>
</reference>
<organism evidence="1 2">
    <name type="scientific">Entomophthora muscae</name>
    <dbReference type="NCBI Taxonomy" id="34485"/>
    <lineage>
        <taxon>Eukaryota</taxon>
        <taxon>Fungi</taxon>
        <taxon>Fungi incertae sedis</taxon>
        <taxon>Zoopagomycota</taxon>
        <taxon>Entomophthoromycotina</taxon>
        <taxon>Entomophthoromycetes</taxon>
        <taxon>Entomophthorales</taxon>
        <taxon>Entomophthoraceae</taxon>
        <taxon>Entomophthora</taxon>
    </lineage>
</organism>